<dbReference type="EMBL" id="LAZR01009568">
    <property type="protein sequence ID" value="KKM71828.1"/>
    <property type="molecule type" value="Genomic_DNA"/>
</dbReference>
<dbReference type="InterPro" id="IPR043519">
    <property type="entry name" value="NT_sf"/>
</dbReference>
<dbReference type="InterPro" id="IPR002934">
    <property type="entry name" value="Polymerase_NTP_transf_dom"/>
</dbReference>
<dbReference type="PANTHER" id="PTHR37030">
    <property type="entry name" value="NUCLEOTIDYLTRANSFERASE"/>
    <property type="match status" value="1"/>
</dbReference>
<dbReference type="Pfam" id="PF01909">
    <property type="entry name" value="NTP_transf_2"/>
    <property type="match status" value="1"/>
</dbReference>
<comment type="caution">
    <text evidence="2">The sequence shown here is derived from an EMBL/GenBank/DDBJ whole genome shotgun (WGS) entry which is preliminary data.</text>
</comment>
<sequence length="95" mass="11099">MYLDKIVPIIEANLKDANIYLFGSVLEDNIVASSDIDIIIEGEVPKNHMRRAEIIANVEEQTHLPLYHPFQFHILTKEELIKWKSIYKIKPKKIN</sequence>
<dbReference type="SUPFAM" id="SSF81301">
    <property type="entry name" value="Nucleotidyltransferase"/>
    <property type="match status" value="1"/>
</dbReference>
<accession>A0A0F9JQ82</accession>
<evidence type="ECO:0000313" key="2">
    <source>
        <dbReference type="EMBL" id="KKM71828.1"/>
    </source>
</evidence>
<dbReference type="AlphaFoldDB" id="A0A0F9JQ82"/>
<proteinExistence type="predicted"/>
<dbReference type="PANTHER" id="PTHR37030:SF1">
    <property type="entry name" value="NUCLEOTIDYLTRANSFERASE"/>
    <property type="match status" value="1"/>
</dbReference>
<dbReference type="CDD" id="cd05403">
    <property type="entry name" value="NT_KNTase_like"/>
    <property type="match status" value="1"/>
</dbReference>
<reference evidence="2" key="1">
    <citation type="journal article" date="2015" name="Nature">
        <title>Complex archaea that bridge the gap between prokaryotes and eukaryotes.</title>
        <authorList>
            <person name="Spang A."/>
            <person name="Saw J.H."/>
            <person name="Jorgensen S.L."/>
            <person name="Zaremba-Niedzwiedzka K."/>
            <person name="Martijn J."/>
            <person name="Lind A.E."/>
            <person name="van Eijk R."/>
            <person name="Schleper C."/>
            <person name="Guy L."/>
            <person name="Ettema T.J."/>
        </authorList>
    </citation>
    <scope>NUCLEOTIDE SEQUENCE</scope>
</reference>
<feature type="domain" description="Polymerase nucleotidyl transferase" evidence="1">
    <location>
        <begin position="3"/>
        <end position="64"/>
    </location>
</feature>
<dbReference type="Gene3D" id="3.30.460.10">
    <property type="entry name" value="Beta Polymerase, domain 2"/>
    <property type="match status" value="1"/>
</dbReference>
<evidence type="ECO:0000259" key="1">
    <source>
        <dbReference type="Pfam" id="PF01909"/>
    </source>
</evidence>
<organism evidence="2">
    <name type="scientific">marine sediment metagenome</name>
    <dbReference type="NCBI Taxonomy" id="412755"/>
    <lineage>
        <taxon>unclassified sequences</taxon>
        <taxon>metagenomes</taxon>
        <taxon>ecological metagenomes</taxon>
    </lineage>
</organism>
<dbReference type="GO" id="GO:0016779">
    <property type="term" value="F:nucleotidyltransferase activity"/>
    <property type="evidence" value="ECO:0007669"/>
    <property type="project" value="InterPro"/>
</dbReference>
<gene>
    <name evidence="2" type="ORF">LCGC14_1426630</name>
</gene>
<name>A0A0F9JQ82_9ZZZZ</name>
<protein>
    <recommendedName>
        <fullName evidence="1">Polymerase nucleotidyl transferase domain-containing protein</fullName>
    </recommendedName>
</protein>